<reference evidence="2" key="1">
    <citation type="submission" date="2021-09" db="EMBL/GenBank/DDBJ databases">
        <title>Genome analysis of Fictibacillus sp. KIGAM418 isolated from marine sediment.</title>
        <authorList>
            <person name="Seo M.-J."/>
            <person name="Cho E.-S."/>
            <person name="Hwang C.Y."/>
        </authorList>
    </citation>
    <scope>NUCLEOTIDE SEQUENCE</scope>
    <source>
        <strain evidence="2">KIGAM418</strain>
    </source>
</reference>
<proteinExistence type="predicted"/>
<organism evidence="2 3">
    <name type="scientific">Fictibacillus marinisediminis</name>
    <dbReference type="NCBI Taxonomy" id="2878389"/>
    <lineage>
        <taxon>Bacteria</taxon>
        <taxon>Bacillati</taxon>
        <taxon>Bacillota</taxon>
        <taxon>Bacilli</taxon>
        <taxon>Bacillales</taxon>
        <taxon>Fictibacillaceae</taxon>
        <taxon>Fictibacillus</taxon>
    </lineage>
</organism>
<evidence type="ECO:0000256" key="1">
    <source>
        <dbReference type="SAM" id="MobiDB-lite"/>
    </source>
</evidence>
<dbReference type="RefSeq" id="WP_156316220.1">
    <property type="nucleotide sequence ID" value="NZ_JAIWJX010000002.1"/>
</dbReference>
<dbReference type="EMBL" id="JAIWJX010000002">
    <property type="protein sequence ID" value="MCK6256713.1"/>
    <property type="molecule type" value="Genomic_DNA"/>
</dbReference>
<keyword evidence="3" id="KW-1185">Reference proteome</keyword>
<sequence>MSKHSKSKRAIQQGADEVKHNDVQQQLNEDIKETKQEVQKNITLGGN</sequence>
<feature type="compositionally biased region" description="Basic and acidic residues" evidence="1">
    <location>
        <begin position="29"/>
        <end position="38"/>
    </location>
</feature>
<accession>A0A9X1XA20</accession>
<evidence type="ECO:0000313" key="3">
    <source>
        <dbReference type="Proteomes" id="UP001139011"/>
    </source>
</evidence>
<evidence type="ECO:0000313" key="2">
    <source>
        <dbReference type="EMBL" id="MCK6256713.1"/>
    </source>
</evidence>
<gene>
    <name evidence="2" type="ORF">LCY76_08910</name>
</gene>
<dbReference type="AlphaFoldDB" id="A0A9X1XA20"/>
<name>A0A9X1XA20_9BACL</name>
<feature type="region of interest" description="Disordered" evidence="1">
    <location>
        <begin position="1"/>
        <end position="47"/>
    </location>
</feature>
<protein>
    <submittedName>
        <fullName evidence="2">Uncharacterized protein</fullName>
    </submittedName>
</protein>
<dbReference type="Proteomes" id="UP001139011">
    <property type="component" value="Unassembled WGS sequence"/>
</dbReference>
<comment type="caution">
    <text evidence="2">The sequence shown here is derived from an EMBL/GenBank/DDBJ whole genome shotgun (WGS) entry which is preliminary data.</text>
</comment>